<dbReference type="GO" id="GO:0003677">
    <property type="term" value="F:DNA binding"/>
    <property type="evidence" value="ECO:0007669"/>
    <property type="project" value="UniProtKB-KW"/>
</dbReference>
<evidence type="ECO:0000313" key="6">
    <source>
        <dbReference type="Proteomes" id="UP000465241"/>
    </source>
</evidence>
<dbReference type="Gene3D" id="1.10.10.10">
    <property type="entry name" value="Winged helix-like DNA-binding domain superfamily/Winged helix DNA-binding domain"/>
    <property type="match status" value="1"/>
</dbReference>
<dbReference type="Proteomes" id="UP000465241">
    <property type="component" value="Unassembled WGS sequence"/>
</dbReference>
<keyword evidence="2" id="KW-0238">DNA-binding</keyword>
<dbReference type="Gene3D" id="3.40.1410.10">
    <property type="entry name" value="Chorismate lyase-like"/>
    <property type="match status" value="1"/>
</dbReference>
<evidence type="ECO:0000256" key="3">
    <source>
        <dbReference type="ARBA" id="ARBA00023163"/>
    </source>
</evidence>
<dbReference type="GO" id="GO:0003700">
    <property type="term" value="F:DNA-binding transcription factor activity"/>
    <property type="evidence" value="ECO:0007669"/>
    <property type="project" value="InterPro"/>
</dbReference>
<dbReference type="Pfam" id="PF07702">
    <property type="entry name" value="UTRA"/>
    <property type="match status" value="1"/>
</dbReference>
<dbReference type="Pfam" id="PF00392">
    <property type="entry name" value="GntR"/>
    <property type="match status" value="1"/>
</dbReference>
<dbReference type="PROSITE" id="PS50949">
    <property type="entry name" value="HTH_GNTR"/>
    <property type="match status" value="1"/>
</dbReference>
<accession>A0A7I9WN04</accession>
<dbReference type="SMART" id="SM00345">
    <property type="entry name" value="HTH_GNTR"/>
    <property type="match status" value="1"/>
</dbReference>
<evidence type="ECO:0000256" key="2">
    <source>
        <dbReference type="ARBA" id="ARBA00023125"/>
    </source>
</evidence>
<evidence type="ECO:0000259" key="4">
    <source>
        <dbReference type="PROSITE" id="PS50949"/>
    </source>
</evidence>
<dbReference type="SMART" id="SM00866">
    <property type="entry name" value="UTRA"/>
    <property type="match status" value="1"/>
</dbReference>
<dbReference type="InterPro" id="IPR036388">
    <property type="entry name" value="WH-like_DNA-bd_sf"/>
</dbReference>
<dbReference type="InterPro" id="IPR050679">
    <property type="entry name" value="Bact_HTH_transcr_reg"/>
</dbReference>
<dbReference type="SUPFAM" id="SSF46785">
    <property type="entry name" value="Winged helix' DNA-binding domain"/>
    <property type="match status" value="1"/>
</dbReference>
<keyword evidence="3" id="KW-0804">Transcription</keyword>
<feature type="domain" description="HTH gntR-type" evidence="4">
    <location>
        <begin position="21"/>
        <end position="88"/>
    </location>
</feature>
<dbReference type="PANTHER" id="PTHR44846">
    <property type="entry name" value="MANNOSYL-D-GLYCERATE TRANSPORT/METABOLISM SYSTEM REPRESSOR MNGR-RELATED"/>
    <property type="match status" value="1"/>
</dbReference>
<dbReference type="CDD" id="cd07377">
    <property type="entry name" value="WHTH_GntR"/>
    <property type="match status" value="1"/>
</dbReference>
<dbReference type="EMBL" id="BLKT01000003">
    <property type="protein sequence ID" value="GFG58718.1"/>
    <property type="molecule type" value="Genomic_DNA"/>
</dbReference>
<comment type="caution">
    <text evidence="5">The sequence shown here is derived from an EMBL/GenBank/DDBJ whole genome shotgun (WGS) entry which is preliminary data.</text>
</comment>
<reference evidence="5 6" key="1">
    <citation type="journal article" date="2019" name="Emerg. Microbes Infect.">
        <title>Comprehensive subspecies identification of 175 nontuberculous mycobacteria species based on 7547 genomic profiles.</title>
        <authorList>
            <person name="Matsumoto Y."/>
            <person name="Kinjo T."/>
            <person name="Motooka D."/>
            <person name="Nabeya D."/>
            <person name="Jung N."/>
            <person name="Uechi K."/>
            <person name="Horii T."/>
            <person name="Iida T."/>
            <person name="Fujita J."/>
            <person name="Nakamura S."/>
        </authorList>
    </citation>
    <scope>NUCLEOTIDE SEQUENCE [LARGE SCALE GENOMIC DNA]</scope>
    <source>
        <strain evidence="5 6">JCM 13392</strain>
    </source>
</reference>
<dbReference type="PRINTS" id="PR00035">
    <property type="entry name" value="HTHGNTR"/>
</dbReference>
<dbReference type="SUPFAM" id="SSF64288">
    <property type="entry name" value="Chorismate lyase-like"/>
    <property type="match status" value="1"/>
</dbReference>
<dbReference type="InterPro" id="IPR028978">
    <property type="entry name" value="Chorismate_lyase_/UTRA_dom_sf"/>
</dbReference>
<sequence>MVNPVSGIAPQADSRLLRTRGSLADLAQERVLRSIIGGEYADGRLPPEDQLARQLGVSRTTIRAALQGLERAGLVTRRQGTGTVVNQHVDPASLGLQRLAGFEDLLQESGYRTDVRILTDYVPADPALAAQLGVRVGDDCLVTTKTFLADGKPAVFVTDAIASAALQTRPSPHRAVQNLYELLDRHHSMRLDHSVVEIRPRAAEGDICKHLDLPPGTPLLLLIESHYTFEGNRMGSSVAEINDQYLQFSVIRR</sequence>
<dbReference type="InterPro" id="IPR036390">
    <property type="entry name" value="WH_DNA-bd_sf"/>
</dbReference>
<dbReference type="InterPro" id="IPR011663">
    <property type="entry name" value="UTRA"/>
</dbReference>
<proteinExistence type="predicted"/>
<dbReference type="GO" id="GO:0045892">
    <property type="term" value="P:negative regulation of DNA-templated transcription"/>
    <property type="evidence" value="ECO:0007669"/>
    <property type="project" value="TreeGrafter"/>
</dbReference>
<gene>
    <name evidence="5" type="ORF">MMUR_28540</name>
</gene>
<name>A0A7I9WN04_9MYCO</name>
<evidence type="ECO:0000313" key="5">
    <source>
        <dbReference type="EMBL" id="GFG58718.1"/>
    </source>
</evidence>
<dbReference type="PANTHER" id="PTHR44846:SF1">
    <property type="entry name" value="MANNOSYL-D-GLYCERATE TRANSPORT_METABOLISM SYSTEM REPRESSOR MNGR-RELATED"/>
    <property type="match status" value="1"/>
</dbReference>
<dbReference type="AlphaFoldDB" id="A0A7I9WN04"/>
<keyword evidence="6" id="KW-1185">Reference proteome</keyword>
<keyword evidence="1" id="KW-0805">Transcription regulation</keyword>
<evidence type="ECO:0000256" key="1">
    <source>
        <dbReference type="ARBA" id="ARBA00023015"/>
    </source>
</evidence>
<organism evidence="5 6">
    <name type="scientific">Mycolicibacterium murale</name>
    <dbReference type="NCBI Taxonomy" id="182220"/>
    <lineage>
        <taxon>Bacteria</taxon>
        <taxon>Bacillati</taxon>
        <taxon>Actinomycetota</taxon>
        <taxon>Actinomycetes</taxon>
        <taxon>Mycobacteriales</taxon>
        <taxon>Mycobacteriaceae</taxon>
        <taxon>Mycolicibacterium</taxon>
    </lineage>
</organism>
<protein>
    <submittedName>
        <fullName evidence="5">GntR family transcriptional regulator</fullName>
    </submittedName>
</protein>
<dbReference type="InterPro" id="IPR000524">
    <property type="entry name" value="Tscrpt_reg_HTH_GntR"/>
</dbReference>